<proteinExistence type="predicted"/>
<gene>
    <name evidence="1" type="ORF">MGAL_10B054795</name>
</gene>
<dbReference type="EMBL" id="UYJE01001476">
    <property type="protein sequence ID" value="VDI02397.1"/>
    <property type="molecule type" value="Genomic_DNA"/>
</dbReference>
<accession>A0A8B6CCF8</accession>
<evidence type="ECO:0000313" key="1">
    <source>
        <dbReference type="EMBL" id="VDI02397.1"/>
    </source>
</evidence>
<keyword evidence="2" id="KW-1185">Reference proteome</keyword>
<dbReference type="AlphaFoldDB" id="A0A8B6CCF8"/>
<organism evidence="1 2">
    <name type="scientific">Mytilus galloprovincialis</name>
    <name type="common">Mediterranean mussel</name>
    <dbReference type="NCBI Taxonomy" id="29158"/>
    <lineage>
        <taxon>Eukaryota</taxon>
        <taxon>Metazoa</taxon>
        <taxon>Spiralia</taxon>
        <taxon>Lophotrochozoa</taxon>
        <taxon>Mollusca</taxon>
        <taxon>Bivalvia</taxon>
        <taxon>Autobranchia</taxon>
        <taxon>Pteriomorphia</taxon>
        <taxon>Mytilida</taxon>
        <taxon>Mytiloidea</taxon>
        <taxon>Mytilidae</taxon>
        <taxon>Mytilinae</taxon>
        <taxon>Mytilus</taxon>
    </lineage>
</organism>
<name>A0A8B6CCF8_MYTGA</name>
<comment type="caution">
    <text evidence="1">The sequence shown here is derived from an EMBL/GenBank/DDBJ whole genome shotgun (WGS) entry which is preliminary data.</text>
</comment>
<sequence length="169" mass="18918">MVKQHEKCQDKYTNLITTRNNNVCETRREDTYTPEDKSISTDTTRQLTEFLKAMEPISPLPSDPCKTSADPDMPYTDIRVITVPDIDTAISVITVPDIDTAIPNIDVSVVELPSLEPPLIFTSLCLPLSTQPYQAYSPTQELLSPSDLRQAAAIYTPYPSKEVKVRTDK</sequence>
<reference evidence="1" key="1">
    <citation type="submission" date="2018-11" db="EMBL/GenBank/DDBJ databases">
        <authorList>
            <person name="Alioto T."/>
            <person name="Alioto T."/>
        </authorList>
    </citation>
    <scope>NUCLEOTIDE SEQUENCE</scope>
</reference>
<evidence type="ECO:0000313" key="2">
    <source>
        <dbReference type="Proteomes" id="UP000596742"/>
    </source>
</evidence>
<dbReference type="Proteomes" id="UP000596742">
    <property type="component" value="Unassembled WGS sequence"/>
</dbReference>
<protein>
    <submittedName>
        <fullName evidence="1">Uncharacterized protein</fullName>
    </submittedName>
</protein>